<dbReference type="HOGENOM" id="CLU_1008062_0_0_9"/>
<reference evidence="2" key="1">
    <citation type="submission" date="2011-12" db="EMBL/GenBank/DDBJ databases">
        <title>The complete genome of chromosome of Sulfobacillus acidophilus DSM 10332.</title>
        <authorList>
            <person name="Lucas S."/>
            <person name="Han J."/>
            <person name="Lapidus A."/>
            <person name="Bruce D."/>
            <person name="Goodwin L."/>
            <person name="Pitluck S."/>
            <person name="Peters L."/>
            <person name="Kyrpides N."/>
            <person name="Mavromatis K."/>
            <person name="Ivanova N."/>
            <person name="Mikhailova N."/>
            <person name="Chertkov O."/>
            <person name="Saunders E."/>
            <person name="Detter J.C."/>
            <person name="Tapia R."/>
            <person name="Han C."/>
            <person name="Land M."/>
            <person name="Hauser L."/>
            <person name="Markowitz V."/>
            <person name="Cheng J.-F."/>
            <person name="Hugenholtz P."/>
            <person name="Woyke T."/>
            <person name="Wu D."/>
            <person name="Pukall R."/>
            <person name="Gehrich-Schroeter G."/>
            <person name="Schneider S."/>
            <person name="Klenk H.-P."/>
            <person name="Eisen J.A."/>
        </authorList>
    </citation>
    <scope>NUCLEOTIDE SEQUENCE [LARGE SCALE GENOMIC DNA]</scope>
    <source>
        <strain evidence="2">ATCC 700253 / DSM 10332 / NAL</strain>
    </source>
</reference>
<dbReference type="Proteomes" id="UP000005439">
    <property type="component" value="Chromosome"/>
</dbReference>
<gene>
    <name evidence="1" type="ordered locus">Sulac_1367</name>
</gene>
<dbReference type="KEGG" id="sap:Sulac_1367"/>
<dbReference type="PATRIC" id="fig|679936.5.peg.1432"/>
<sequence length="276" mass="31720">MMDWVVAINASRDRDLGPFLARRVSGAWIEEPDGPLLTYRCTTAQGSETTLFRRQLADALAQYLLIYQKRQWLESLAPEVMPAGYGADMLRAVIDESLRRLHASALDDRRRLREASERLGDFLAESAVIQLDGVRRFLFADYEQLWLAVLAETLQEWDWQREHEEFIQFLQRCISRLPGSVVTLAIRFNETGLLILEDGDGHRVTPPPGYQDRMKGFSDDEWIMLVLRMAPRRLVIHDEWLPNAVKEILLGVYGDGFHWCAGCRRCKPPQSFGPTS</sequence>
<organism evidence="1 2">
    <name type="scientific">Sulfobacillus acidophilus (strain ATCC 700253 / DSM 10332 / NAL)</name>
    <dbReference type="NCBI Taxonomy" id="679936"/>
    <lineage>
        <taxon>Bacteria</taxon>
        <taxon>Bacillati</taxon>
        <taxon>Bacillota</taxon>
        <taxon>Clostridia</taxon>
        <taxon>Eubacteriales</taxon>
        <taxon>Clostridiales Family XVII. Incertae Sedis</taxon>
        <taxon>Sulfobacillus</taxon>
    </lineage>
</organism>
<evidence type="ECO:0008006" key="3">
    <source>
        <dbReference type="Google" id="ProtNLM"/>
    </source>
</evidence>
<dbReference type="EMBL" id="CP003179">
    <property type="protein sequence ID" value="AEW04864.1"/>
    <property type="molecule type" value="Genomic_DNA"/>
</dbReference>
<name>G8TWG6_SULAD</name>
<evidence type="ECO:0000313" key="2">
    <source>
        <dbReference type="Proteomes" id="UP000005439"/>
    </source>
</evidence>
<proteinExistence type="predicted"/>
<evidence type="ECO:0000313" key="1">
    <source>
        <dbReference type="EMBL" id="AEW04864.1"/>
    </source>
</evidence>
<dbReference type="AlphaFoldDB" id="G8TWG6"/>
<protein>
    <recommendedName>
        <fullName evidence="3">Sporulation protein YtxC</fullName>
    </recommendedName>
</protein>
<dbReference type="STRING" id="679936.Sulac_1367"/>
<accession>G8TWG6</accession>
<keyword evidence="2" id="KW-1185">Reference proteome</keyword>
<reference evidence="1 2" key="2">
    <citation type="journal article" date="2012" name="Stand. Genomic Sci.">
        <title>Complete genome sequence of the moderately thermophilic mineral-sulfide-oxidizing firmicute Sulfobacillus acidophilus type strain (NAL(T)).</title>
        <authorList>
            <person name="Anderson I."/>
            <person name="Chertkov O."/>
            <person name="Chen A."/>
            <person name="Saunders E."/>
            <person name="Lapidus A."/>
            <person name="Nolan M."/>
            <person name="Lucas S."/>
            <person name="Hammon N."/>
            <person name="Deshpande S."/>
            <person name="Cheng J.F."/>
            <person name="Han C."/>
            <person name="Tapia R."/>
            <person name="Goodwin L.A."/>
            <person name="Pitluck S."/>
            <person name="Liolios K."/>
            <person name="Pagani I."/>
            <person name="Ivanova N."/>
            <person name="Mikhailova N."/>
            <person name="Pati A."/>
            <person name="Palaniappan K."/>
            <person name="Land M."/>
            <person name="Pan C."/>
            <person name="Rohde M."/>
            <person name="Pukall R."/>
            <person name="Goker M."/>
            <person name="Detter J.C."/>
            <person name="Woyke T."/>
            <person name="Bristow J."/>
            <person name="Eisen J.A."/>
            <person name="Markowitz V."/>
            <person name="Hugenholtz P."/>
            <person name="Kyrpides N.C."/>
            <person name="Klenk H.P."/>
            <person name="Mavromatis K."/>
        </authorList>
    </citation>
    <scope>NUCLEOTIDE SEQUENCE [LARGE SCALE GENOMIC DNA]</scope>
    <source>
        <strain evidence="2">ATCC 700253 / DSM 10332 / NAL</strain>
    </source>
</reference>